<proteinExistence type="predicted"/>
<keyword evidence="3" id="KW-1185">Reference proteome</keyword>
<feature type="domain" description="YlxR" evidence="1">
    <location>
        <begin position="8"/>
        <end position="81"/>
    </location>
</feature>
<evidence type="ECO:0000259" key="1">
    <source>
        <dbReference type="Pfam" id="PF04296"/>
    </source>
</evidence>
<reference evidence="2 3" key="2">
    <citation type="journal article" date="2011" name="J. Bacteriol.">
        <title>Complete genome sequences for the anaerobic, extremely thermophilic plant biomass-degrading bacteria Caldicellulosiruptor hydrothermalis, Caldicellulosiruptor kristjanssonii, Caldicellulosiruptor kronotskyensis, Caldicellulosiruptor owensenis, and Caldicellulosiruptor lactoaceticus.</title>
        <authorList>
            <person name="Blumer-Schuette S.E."/>
            <person name="Ozdemir I."/>
            <person name="Mistry D."/>
            <person name="Lucas S."/>
            <person name="Lapidus A."/>
            <person name="Cheng J.F."/>
            <person name="Goodwin L.A."/>
            <person name="Pitluck S."/>
            <person name="Land M.L."/>
            <person name="Hauser L.J."/>
            <person name="Woyke T."/>
            <person name="Mikhailova N."/>
            <person name="Pati A."/>
            <person name="Kyrpides N.C."/>
            <person name="Ivanova N."/>
            <person name="Detter J.C."/>
            <person name="Walston-Davenport K."/>
            <person name="Han S."/>
            <person name="Adams M.W."/>
            <person name="Kelly R.M."/>
        </authorList>
    </citation>
    <scope>NUCLEOTIDE SEQUENCE [LARGE SCALE GENOMIC DNA]</scope>
    <source>
        <strain evidence="3">DSM 18902 / VKM B-2412 / 2002</strain>
    </source>
</reference>
<reference key="1">
    <citation type="submission" date="2010-11" db="EMBL/GenBank/DDBJ databases">
        <title>Complete sequence of Caldicellulosiruptor kronotskyensis 2002.</title>
        <authorList>
            <consortium name="US DOE Joint Genome Institute"/>
            <person name="Lucas S."/>
            <person name="Copeland A."/>
            <person name="Lapidus A."/>
            <person name="Cheng J.-F."/>
            <person name="Bruce D."/>
            <person name="Goodwin L."/>
            <person name="Pitluck S."/>
            <person name="Davenport K."/>
            <person name="Detter J.C."/>
            <person name="Han C."/>
            <person name="Tapia R."/>
            <person name="Land M."/>
            <person name="Hauser L."/>
            <person name="Jeffries C."/>
            <person name="Kyrpides N."/>
            <person name="Ivanova N."/>
            <person name="Mikhailova N."/>
            <person name="Blumer-Schuette S.E."/>
            <person name="Kelly R.M."/>
            <person name="Woyke T."/>
        </authorList>
    </citation>
    <scope>NUCLEOTIDE SEQUENCE</scope>
    <source>
        <strain>2002</strain>
    </source>
</reference>
<dbReference type="InterPro" id="IPR037465">
    <property type="entry name" value="YlxR"/>
</dbReference>
<dbReference type="RefSeq" id="WP_013430590.1">
    <property type="nucleotide sequence ID" value="NC_014720.1"/>
</dbReference>
<sequence length="97" mass="11326">MQEFIPHRKCVGCMSIKPKKELLRIVRTDKGIFIDSKQKMPGRGAYICKDLECLKLAMKKKGLEKSLKVNISKDFYEKLEEFLKKLAVKSFDAEVWE</sequence>
<dbReference type="Gene3D" id="3.30.1230.10">
    <property type="entry name" value="YlxR-like"/>
    <property type="match status" value="1"/>
</dbReference>
<dbReference type="PANTHER" id="PTHR34215:SF1">
    <property type="entry name" value="YLXR DOMAIN-CONTAINING PROTEIN"/>
    <property type="match status" value="1"/>
</dbReference>
<dbReference type="KEGG" id="ckn:Calkro_1644"/>
<dbReference type="HOGENOM" id="CLU_147970_2_1_9"/>
<dbReference type="CDD" id="cd00279">
    <property type="entry name" value="YlxR"/>
    <property type="match status" value="1"/>
</dbReference>
<dbReference type="PATRIC" id="fig|632348.3.peg.1734"/>
<dbReference type="Proteomes" id="UP000006835">
    <property type="component" value="Chromosome"/>
</dbReference>
<organism evidence="2 3">
    <name type="scientific">Caldicellulosiruptor kronotskyensis (strain DSM 18902 / VKM B-2412 / 2002)</name>
    <dbReference type="NCBI Taxonomy" id="632348"/>
    <lineage>
        <taxon>Bacteria</taxon>
        <taxon>Bacillati</taxon>
        <taxon>Bacillota</taxon>
        <taxon>Bacillota incertae sedis</taxon>
        <taxon>Caldicellulosiruptorales</taxon>
        <taxon>Caldicellulosiruptoraceae</taxon>
        <taxon>Caldicellulosiruptor</taxon>
    </lineage>
</organism>
<dbReference type="InterPro" id="IPR007393">
    <property type="entry name" value="YlxR_dom"/>
</dbReference>
<dbReference type="EMBL" id="CP002330">
    <property type="protein sequence ID" value="ADQ46496.1"/>
    <property type="molecule type" value="Genomic_DNA"/>
</dbReference>
<protein>
    <recommendedName>
        <fullName evidence="1">YlxR domain-containing protein</fullName>
    </recommendedName>
</protein>
<gene>
    <name evidence="2" type="ordered locus">Calkro_1644</name>
</gene>
<dbReference type="OrthoDB" id="9813251at2"/>
<name>E4SFH1_CALK2</name>
<dbReference type="AlphaFoldDB" id="E4SFH1"/>
<dbReference type="PANTHER" id="PTHR34215">
    <property type="entry name" value="BLL0784 PROTEIN"/>
    <property type="match status" value="1"/>
</dbReference>
<evidence type="ECO:0000313" key="3">
    <source>
        <dbReference type="Proteomes" id="UP000006835"/>
    </source>
</evidence>
<dbReference type="SUPFAM" id="SSF64376">
    <property type="entry name" value="YlxR-like"/>
    <property type="match status" value="1"/>
</dbReference>
<accession>E4SFH1</accession>
<evidence type="ECO:0000313" key="2">
    <source>
        <dbReference type="EMBL" id="ADQ46496.1"/>
    </source>
</evidence>
<dbReference type="NCBIfam" id="NF047356">
    <property type="entry name" value="RNA_bind_RnpM"/>
    <property type="match status" value="1"/>
</dbReference>
<dbReference type="Pfam" id="PF04296">
    <property type="entry name" value="YlxR"/>
    <property type="match status" value="1"/>
</dbReference>
<dbReference type="InterPro" id="IPR035931">
    <property type="entry name" value="YlxR-like_sf"/>
</dbReference>